<dbReference type="Pfam" id="PF00970">
    <property type="entry name" value="FAD_binding_6"/>
    <property type="match status" value="1"/>
</dbReference>
<dbReference type="InterPro" id="IPR001041">
    <property type="entry name" value="2Fe-2S_ferredoxin-type"/>
</dbReference>
<dbReference type="Gene3D" id="3.10.20.30">
    <property type="match status" value="1"/>
</dbReference>
<dbReference type="PRINTS" id="PR00371">
    <property type="entry name" value="FPNCR"/>
</dbReference>
<dbReference type="PROSITE" id="PS51384">
    <property type="entry name" value="FAD_FR"/>
    <property type="match status" value="1"/>
</dbReference>
<dbReference type="CDD" id="cd06216">
    <property type="entry name" value="FNR_iron_sulfur_binding_2"/>
    <property type="match status" value="1"/>
</dbReference>
<evidence type="ECO:0000313" key="4">
    <source>
        <dbReference type="Proteomes" id="UP001168640"/>
    </source>
</evidence>
<dbReference type="InterPro" id="IPR008333">
    <property type="entry name" value="Cbr1-like_FAD-bd_dom"/>
</dbReference>
<comment type="cofactor">
    <cofactor evidence="1">
        <name>[2Fe-2S] cluster</name>
        <dbReference type="ChEBI" id="CHEBI:190135"/>
    </cofactor>
</comment>
<feature type="domain" description="FAD-binding FR-type" evidence="2">
    <location>
        <begin position="41"/>
        <end position="146"/>
    </location>
</feature>
<reference evidence="3" key="1">
    <citation type="submission" date="2023-07" db="EMBL/GenBank/DDBJ databases">
        <title>Marinobacter sp. chi1 genome sequencing and assembly.</title>
        <authorList>
            <person name="Park S."/>
        </authorList>
    </citation>
    <scope>NUCLEOTIDE SEQUENCE</scope>
    <source>
        <strain evidence="3">Chi1</strain>
    </source>
</reference>
<organism evidence="3 4">
    <name type="scientific">Marinobacter suaedae</name>
    <dbReference type="NCBI Taxonomy" id="3057675"/>
    <lineage>
        <taxon>Bacteria</taxon>
        <taxon>Pseudomonadati</taxon>
        <taxon>Pseudomonadota</taxon>
        <taxon>Gammaproteobacteria</taxon>
        <taxon>Pseudomonadales</taxon>
        <taxon>Marinobacteraceae</taxon>
        <taxon>Marinobacter</taxon>
    </lineage>
</organism>
<sequence>MLAKEKPSKALRWLGKQLFNRENPAAFFDPLLESLNPMWVRGYTPARVEQVLEETADTKTFILKPTQRWSGFEAGQHVNICTEIDGRRHTRPFSLSSSPVLWQEQGVITLTIKRLPGGLVTNWLHDRLKVGAVLGMSDAFGDFLIPEPAAPVLFIAGGSGITPILSQLETMATQDYRAPITLLYFVRTHDDVIAGSQLKALAARYPALTLNIVATHEGAGPRYLSDEDLATVPGLKARKAFLCGPRGLMELAEHLLRGRGIQQSDIHCTFFAAPSAGLSDQAVGGQVQFTESSLEVGSQGDANLLEIAEAAGLSPRYGCRMGICHQCSCRKTSGTVINRLTGQPSGPGEEMVQLCISIPQGPVSIEA</sequence>
<dbReference type="InterPro" id="IPR017938">
    <property type="entry name" value="Riboflavin_synthase-like_b-brl"/>
</dbReference>
<name>A0ABT8VXL4_9GAMM</name>
<dbReference type="SUPFAM" id="SSF54292">
    <property type="entry name" value="2Fe-2S ferredoxin-like"/>
    <property type="match status" value="1"/>
</dbReference>
<dbReference type="Pfam" id="PF00175">
    <property type="entry name" value="NAD_binding_1"/>
    <property type="match status" value="1"/>
</dbReference>
<keyword evidence="4" id="KW-1185">Reference proteome</keyword>
<dbReference type="PANTHER" id="PTHR47354">
    <property type="entry name" value="NADH OXIDOREDUCTASE HCR"/>
    <property type="match status" value="1"/>
</dbReference>
<dbReference type="Pfam" id="PF00111">
    <property type="entry name" value="Fer2"/>
    <property type="match status" value="1"/>
</dbReference>
<dbReference type="InterPro" id="IPR017927">
    <property type="entry name" value="FAD-bd_FR_type"/>
</dbReference>
<comment type="caution">
    <text evidence="3">The sequence shown here is derived from an EMBL/GenBank/DDBJ whole genome shotgun (WGS) entry which is preliminary data.</text>
</comment>
<dbReference type="SUPFAM" id="SSF52343">
    <property type="entry name" value="Ferredoxin reductase-like, C-terminal NADP-linked domain"/>
    <property type="match status" value="1"/>
</dbReference>
<dbReference type="Gene3D" id="3.40.50.80">
    <property type="entry name" value="Nucleotide-binding domain of ferredoxin-NADP reductase (FNR) module"/>
    <property type="match status" value="1"/>
</dbReference>
<dbReference type="CDD" id="cd00207">
    <property type="entry name" value="fer2"/>
    <property type="match status" value="1"/>
</dbReference>
<dbReference type="InterPro" id="IPR012675">
    <property type="entry name" value="Beta-grasp_dom_sf"/>
</dbReference>
<dbReference type="Gene3D" id="2.40.30.10">
    <property type="entry name" value="Translation factors"/>
    <property type="match status" value="1"/>
</dbReference>
<dbReference type="InterPro" id="IPR050415">
    <property type="entry name" value="MRET"/>
</dbReference>
<dbReference type="InterPro" id="IPR001709">
    <property type="entry name" value="Flavoprot_Pyr_Nucl_cyt_Rdtase"/>
</dbReference>
<accession>A0ABT8VXL4</accession>
<protein>
    <submittedName>
        <fullName evidence="3">FAD-binding oxidoreductase</fullName>
    </submittedName>
</protein>
<dbReference type="PANTHER" id="PTHR47354:SF3">
    <property type="entry name" value="OXIDOREDUCTASE-RELATED"/>
    <property type="match status" value="1"/>
</dbReference>
<evidence type="ECO:0000313" key="3">
    <source>
        <dbReference type="EMBL" id="MDO3720729.1"/>
    </source>
</evidence>
<dbReference type="PRINTS" id="PR00410">
    <property type="entry name" value="PHEHYDRXLASE"/>
</dbReference>
<proteinExistence type="predicted"/>
<dbReference type="InterPro" id="IPR001433">
    <property type="entry name" value="OxRdtase_FAD/NAD-bd"/>
</dbReference>
<dbReference type="SUPFAM" id="SSF63380">
    <property type="entry name" value="Riboflavin synthase domain-like"/>
    <property type="match status" value="1"/>
</dbReference>
<dbReference type="InterPro" id="IPR039261">
    <property type="entry name" value="FNR_nucleotide-bd"/>
</dbReference>
<evidence type="ECO:0000256" key="1">
    <source>
        <dbReference type="ARBA" id="ARBA00034078"/>
    </source>
</evidence>
<dbReference type="InterPro" id="IPR036010">
    <property type="entry name" value="2Fe-2S_ferredoxin-like_sf"/>
</dbReference>
<dbReference type="Proteomes" id="UP001168640">
    <property type="component" value="Unassembled WGS sequence"/>
</dbReference>
<dbReference type="EMBL" id="JAUMIS010000001">
    <property type="protein sequence ID" value="MDO3720729.1"/>
    <property type="molecule type" value="Genomic_DNA"/>
</dbReference>
<evidence type="ECO:0000259" key="2">
    <source>
        <dbReference type="PROSITE" id="PS51384"/>
    </source>
</evidence>
<dbReference type="RefSeq" id="WP_302908851.1">
    <property type="nucleotide sequence ID" value="NZ_JAUMIS010000001.1"/>
</dbReference>
<gene>
    <name evidence="3" type="ORF">QVZ43_03275</name>
</gene>